<name>A0A7H9CM03_9BACT</name>
<dbReference type="GO" id="GO:0006270">
    <property type="term" value="P:DNA replication initiation"/>
    <property type="evidence" value="ECO:0007669"/>
    <property type="project" value="InterPro"/>
</dbReference>
<dbReference type="Pfam" id="PF21205">
    <property type="entry name" value="Rep3_C"/>
    <property type="match status" value="1"/>
</dbReference>
<dbReference type="GO" id="GO:0003887">
    <property type="term" value="F:DNA-directed DNA polymerase activity"/>
    <property type="evidence" value="ECO:0007669"/>
    <property type="project" value="InterPro"/>
</dbReference>
<evidence type="ECO:0000313" key="3">
    <source>
        <dbReference type="EMBL" id="QLI06228.1"/>
    </source>
</evidence>
<dbReference type="RefSeq" id="WP_179975978.1">
    <property type="nucleotide sequence ID" value="NZ_CP049076.1"/>
</dbReference>
<dbReference type="Proteomes" id="UP000509414">
    <property type="component" value="Plasmid unnamed"/>
</dbReference>
<feature type="domain" description="Initiator Rep protein WH1" evidence="2">
    <location>
        <begin position="4"/>
        <end position="162"/>
    </location>
</feature>
<accession>A0A7H9CM03</accession>
<dbReference type="EMBL" id="CP049076">
    <property type="protein sequence ID" value="QLI06228.1"/>
    <property type="molecule type" value="Genomic_DNA"/>
</dbReference>
<evidence type="ECO:0000313" key="4">
    <source>
        <dbReference type="Proteomes" id="UP000509414"/>
    </source>
</evidence>
<dbReference type="Pfam" id="PF01051">
    <property type="entry name" value="Rep3_N"/>
    <property type="match status" value="1"/>
</dbReference>
<keyword evidence="3" id="KW-0614">Plasmid</keyword>
<dbReference type="Gene3D" id="1.10.10.10">
    <property type="entry name" value="Winged helix-like DNA-binding domain superfamily/Winged helix DNA-binding domain"/>
    <property type="match status" value="1"/>
</dbReference>
<dbReference type="AlphaFoldDB" id="A0A7H9CM03"/>
<reference evidence="3 4" key="1">
    <citation type="submission" date="2020-02" db="EMBL/GenBank/DDBJ databases">
        <title>Complete genome sequence of the novel Campylobacter species Candidatus Campylobacter infans.</title>
        <authorList>
            <person name="Duim B."/>
            <person name="Zomer A."/>
            <person name="van der Graaf L."/>
            <person name="Wagenaar J."/>
        </authorList>
    </citation>
    <scope>NUCLEOTIDE SEQUENCE [LARGE SCALE GENOMIC DNA]</scope>
    <source>
        <strain evidence="3 4">19S00001</strain>
        <plasmid evidence="3 4">unnamed</plasmid>
    </source>
</reference>
<dbReference type="InterPro" id="IPR036388">
    <property type="entry name" value="WH-like_DNA-bd_sf"/>
</dbReference>
<geneLocation type="plasmid" evidence="3 4">
    <name>unnamed</name>
</geneLocation>
<gene>
    <name evidence="3" type="primary">repB</name>
    <name evidence="3" type="ORF">CINF_a0001</name>
</gene>
<evidence type="ECO:0000259" key="2">
    <source>
        <dbReference type="Pfam" id="PF01051"/>
    </source>
</evidence>
<sequence>MNEIVKYHNDLHKLQINKFSELEQNLLFGILTHCRNKYDDFIFTLDDLNALSASRRYTANEMLQKVLKLQENIFKLDFTLVKSKNDEKHEHEIYNLFSKFAVCYEGKKNDWENARLTEIRLKVNEDFRYLIAYLTRDFIQYELEEFIFLNSRYTKTIYRYLKQFRTAGEWGISLADFRELLDIPANYRMCDIDTRILKPAIKQLSEPLNLFESARIPFKHLEVKKKKESGRGHRGRGGTITHLIFTFKPQPAGVLEARQAELNAQKIKQIQAQPQEPHYIKKIRELCANKTAFFWNKQEYFLDEIRRIENNTSISLNVCLMTNKELYNMSIKTYEEAQALIKACEHYKKTNRA</sequence>
<proteinExistence type="inferred from homology"/>
<protein>
    <submittedName>
        <fullName evidence="3">Replication initiation protein B</fullName>
    </submittedName>
</protein>
<evidence type="ECO:0000256" key="1">
    <source>
        <dbReference type="ARBA" id="ARBA00038283"/>
    </source>
</evidence>
<comment type="similarity">
    <text evidence="1">Belongs to the initiator RepB protein family.</text>
</comment>
<dbReference type="KEGG" id="cinf:CINF_a0001"/>
<dbReference type="InterPro" id="IPR000525">
    <property type="entry name" value="Initiator_Rep_WH1"/>
</dbReference>
<keyword evidence="4" id="KW-1185">Reference proteome</keyword>
<dbReference type="SUPFAM" id="SSF46785">
    <property type="entry name" value="Winged helix' DNA-binding domain"/>
    <property type="match status" value="1"/>
</dbReference>
<organism evidence="3 4">
    <name type="scientific">Candidatus Campylobacter infans</name>
    <dbReference type="NCBI Taxonomy" id="2561898"/>
    <lineage>
        <taxon>Bacteria</taxon>
        <taxon>Pseudomonadati</taxon>
        <taxon>Campylobacterota</taxon>
        <taxon>Epsilonproteobacteria</taxon>
        <taxon>Campylobacterales</taxon>
        <taxon>Campylobacteraceae</taxon>
        <taxon>Campylobacter</taxon>
    </lineage>
</organism>
<dbReference type="InterPro" id="IPR036390">
    <property type="entry name" value="WH_DNA-bd_sf"/>
</dbReference>